<dbReference type="EC" id="1.15.1.1" evidence="4"/>
<keyword evidence="6" id="KW-0862">Zinc</keyword>
<dbReference type="Gene3D" id="2.60.40.200">
    <property type="entry name" value="Superoxide dismutase, copper/zinc binding domain"/>
    <property type="match status" value="1"/>
</dbReference>
<dbReference type="SUPFAM" id="SSF49329">
    <property type="entry name" value="Cu,Zn superoxide dismutase-like"/>
    <property type="match status" value="1"/>
</dbReference>
<gene>
    <name evidence="14" type="ORF">YQE_11411</name>
</gene>
<reference evidence="14 16" key="1">
    <citation type="journal article" date="2013" name="Genome Biol.">
        <title>Draft genome of the mountain pine beetle, Dendroctonus ponderosae Hopkins, a major forest pest.</title>
        <authorList>
            <person name="Keeling C.I."/>
            <person name="Yuen M.M."/>
            <person name="Liao N.Y."/>
            <person name="Docking T.R."/>
            <person name="Chan S.K."/>
            <person name="Taylor G.A."/>
            <person name="Palmquist D.L."/>
            <person name="Jackman S.D."/>
            <person name="Nguyen A."/>
            <person name="Li M."/>
            <person name="Henderson H."/>
            <person name="Janes J.K."/>
            <person name="Zhao Y."/>
            <person name="Pandoh P."/>
            <person name="Moore R."/>
            <person name="Sperling F.A."/>
            <person name="Huber D.P."/>
            <person name="Birol I."/>
            <person name="Jones S.J."/>
            <person name="Bohlmann J."/>
        </authorList>
    </citation>
    <scope>NUCLEOTIDE SEQUENCE</scope>
</reference>
<evidence type="ECO:0000256" key="4">
    <source>
        <dbReference type="ARBA" id="ARBA00012682"/>
    </source>
</evidence>
<protein>
    <recommendedName>
        <fullName evidence="4">superoxide dismutase</fullName>
        <ecNumber evidence="4">1.15.1.1</ecNumber>
    </recommendedName>
</protein>
<accession>N6TU47</accession>
<dbReference type="PROSITE" id="PS00332">
    <property type="entry name" value="SOD_CU_ZN_2"/>
    <property type="match status" value="1"/>
</dbReference>
<dbReference type="AlphaFoldDB" id="N6TU47"/>
<evidence type="ECO:0000256" key="12">
    <source>
        <dbReference type="SAM" id="SignalP"/>
    </source>
</evidence>
<dbReference type="InterPro" id="IPR018152">
    <property type="entry name" value="SOD_Cu/Zn_BS"/>
</dbReference>
<keyword evidence="12" id="KW-0732">Signal</keyword>
<keyword evidence="10" id="KW-1015">Disulfide bond</keyword>
<dbReference type="InterPro" id="IPR001424">
    <property type="entry name" value="SOD_Cu_Zn_dom"/>
</dbReference>
<keyword evidence="5" id="KW-0479">Metal-binding</keyword>
<comment type="cofactor">
    <cofactor evidence="2">
        <name>Zn(2+)</name>
        <dbReference type="ChEBI" id="CHEBI:29105"/>
    </cofactor>
</comment>
<dbReference type="Proteomes" id="UP000019118">
    <property type="component" value="Unassembled WGS sequence"/>
</dbReference>
<evidence type="ECO:0000256" key="2">
    <source>
        <dbReference type="ARBA" id="ARBA00001947"/>
    </source>
</evidence>
<dbReference type="OrthoDB" id="2015551at2759"/>
<evidence type="ECO:0000256" key="10">
    <source>
        <dbReference type="ARBA" id="ARBA00023157"/>
    </source>
</evidence>
<sequence>MYTILETLFVIGCVAFASGEQQAVVKIVNNGTSKVDGVVYFKESTNGILVTGNITGLTPGSHGFHVHAIGDISGGCLTTGAHFNPKNVSHGGPNATVRHVGDLGNIEADETGLAVIKISDSIIALSGENSIIGRGIVIHEDPDDFGLTDASDSKTTGHAGARVGCGVIGTLSESSSANTVRSTILVAWILVVFACLVRTL</sequence>
<dbReference type="PANTHER" id="PTHR10003">
    <property type="entry name" value="SUPEROXIDE DISMUTASE CU-ZN -RELATED"/>
    <property type="match status" value="1"/>
</dbReference>
<dbReference type="Pfam" id="PF00080">
    <property type="entry name" value="Sod_Cu"/>
    <property type="match status" value="1"/>
</dbReference>
<dbReference type="OMA" id="CGVIGIR"/>
<dbReference type="GO" id="GO:0004784">
    <property type="term" value="F:superoxide dismutase activity"/>
    <property type="evidence" value="ECO:0007669"/>
    <property type="project" value="UniProtKB-EC"/>
</dbReference>
<dbReference type="EMBL" id="KB741249">
    <property type="protein sequence ID" value="ENN71916.1"/>
    <property type="molecule type" value="Genomic_DNA"/>
</dbReference>
<dbReference type="PROSITE" id="PS00087">
    <property type="entry name" value="SOD_CU_ZN_1"/>
    <property type="match status" value="1"/>
</dbReference>
<feature type="non-terminal residue" evidence="14">
    <location>
        <position position="1"/>
    </location>
</feature>
<evidence type="ECO:0000313" key="15">
    <source>
        <dbReference type="EnsemblMetazoa" id="XP_019769059.1"/>
    </source>
</evidence>
<evidence type="ECO:0000313" key="14">
    <source>
        <dbReference type="EMBL" id="ENN71916.1"/>
    </source>
</evidence>
<name>N6TU47_DENPD</name>
<evidence type="ECO:0000313" key="16">
    <source>
        <dbReference type="Proteomes" id="UP000019118"/>
    </source>
</evidence>
<comment type="catalytic activity">
    <reaction evidence="11">
        <text>2 superoxide + 2 H(+) = H2O2 + O2</text>
        <dbReference type="Rhea" id="RHEA:20696"/>
        <dbReference type="ChEBI" id="CHEBI:15378"/>
        <dbReference type="ChEBI" id="CHEBI:15379"/>
        <dbReference type="ChEBI" id="CHEBI:16240"/>
        <dbReference type="ChEBI" id="CHEBI:18421"/>
        <dbReference type="EC" id="1.15.1.1"/>
    </reaction>
</comment>
<evidence type="ECO:0000259" key="13">
    <source>
        <dbReference type="Pfam" id="PF00080"/>
    </source>
</evidence>
<evidence type="ECO:0000256" key="8">
    <source>
        <dbReference type="ARBA" id="ARBA00023002"/>
    </source>
</evidence>
<feature type="chain" id="PRO_5010971882" description="superoxide dismutase" evidence="12">
    <location>
        <begin position="20"/>
        <end position="200"/>
    </location>
</feature>
<dbReference type="EnsemblMetazoa" id="XM_019913500.1">
    <property type="protein sequence ID" value="XP_019769059.1"/>
    <property type="gene ID" value="LOC109543678"/>
</dbReference>
<dbReference type="InterPro" id="IPR036423">
    <property type="entry name" value="SOD-like_Cu/Zn_dom_sf"/>
</dbReference>
<dbReference type="PRINTS" id="PR00068">
    <property type="entry name" value="CUZNDISMTASE"/>
</dbReference>
<evidence type="ECO:0000256" key="9">
    <source>
        <dbReference type="ARBA" id="ARBA00023008"/>
    </source>
</evidence>
<feature type="domain" description="Superoxide dismutase copper/zinc binding" evidence="13">
    <location>
        <begin position="35"/>
        <end position="168"/>
    </location>
</feature>
<evidence type="ECO:0000256" key="7">
    <source>
        <dbReference type="ARBA" id="ARBA00022862"/>
    </source>
</evidence>
<organism evidence="14">
    <name type="scientific">Dendroctonus ponderosae</name>
    <name type="common">Mountain pine beetle</name>
    <dbReference type="NCBI Taxonomy" id="77166"/>
    <lineage>
        <taxon>Eukaryota</taxon>
        <taxon>Metazoa</taxon>
        <taxon>Ecdysozoa</taxon>
        <taxon>Arthropoda</taxon>
        <taxon>Hexapoda</taxon>
        <taxon>Insecta</taxon>
        <taxon>Pterygota</taxon>
        <taxon>Neoptera</taxon>
        <taxon>Endopterygota</taxon>
        <taxon>Coleoptera</taxon>
        <taxon>Polyphaga</taxon>
        <taxon>Cucujiformia</taxon>
        <taxon>Curculionidae</taxon>
        <taxon>Scolytinae</taxon>
        <taxon>Dendroctonus</taxon>
    </lineage>
</organism>
<evidence type="ECO:0000256" key="6">
    <source>
        <dbReference type="ARBA" id="ARBA00022833"/>
    </source>
</evidence>
<dbReference type="InterPro" id="IPR024134">
    <property type="entry name" value="SOD_Cu/Zn_/chaperone"/>
</dbReference>
<keyword evidence="16" id="KW-1185">Reference proteome</keyword>
<keyword evidence="9" id="KW-0186">Copper</keyword>
<dbReference type="FunFam" id="2.60.40.200:FF:000003">
    <property type="entry name" value="Superoxide dismutase [Cu-Zn], chloroplastic"/>
    <property type="match status" value="1"/>
</dbReference>
<keyword evidence="7" id="KW-0049">Antioxidant</keyword>
<evidence type="ECO:0000256" key="5">
    <source>
        <dbReference type="ARBA" id="ARBA00022723"/>
    </source>
</evidence>
<reference evidence="15" key="2">
    <citation type="submission" date="2024-08" db="UniProtKB">
        <authorList>
            <consortium name="EnsemblMetazoa"/>
        </authorList>
    </citation>
    <scope>IDENTIFICATION</scope>
</reference>
<dbReference type="GO" id="GO:0005507">
    <property type="term" value="F:copper ion binding"/>
    <property type="evidence" value="ECO:0007669"/>
    <property type="project" value="InterPro"/>
</dbReference>
<evidence type="ECO:0000256" key="3">
    <source>
        <dbReference type="ARBA" id="ARBA00010457"/>
    </source>
</evidence>
<dbReference type="CDD" id="cd00305">
    <property type="entry name" value="Cu-Zn_Superoxide_Dismutase"/>
    <property type="match status" value="1"/>
</dbReference>
<dbReference type="KEGG" id="dpa:109543678"/>
<comment type="similarity">
    <text evidence="3">Belongs to the Cu-Zn superoxide dismutase family.</text>
</comment>
<keyword evidence="8" id="KW-0560">Oxidoreductase</keyword>
<evidence type="ECO:0000256" key="1">
    <source>
        <dbReference type="ARBA" id="ARBA00001935"/>
    </source>
</evidence>
<dbReference type="HOGENOM" id="CLU_056632_4_0_1"/>
<evidence type="ECO:0000256" key="11">
    <source>
        <dbReference type="ARBA" id="ARBA00049204"/>
    </source>
</evidence>
<comment type="cofactor">
    <cofactor evidence="1">
        <name>Cu cation</name>
        <dbReference type="ChEBI" id="CHEBI:23378"/>
    </cofactor>
</comment>
<proteinExistence type="inferred from homology"/>
<feature type="signal peptide" evidence="12">
    <location>
        <begin position="1"/>
        <end position="19"/>
    </location>
</feature>